<dbReference type="HOGENOM" id="CLU_2808125_0_0_11"/>
<dbReference type="Proteomes" id="UP000006820">
    <property type="component" value="Chromosome"/>
</dbReference>
<accession>Q5YSK3</accession>
<sequence>MSTVQITSTNPAGTGPTKANPMNTSLTTDPRPTCGHDEDCEPLRDLATGEYVTYCGFATESALEVAA</sequence>
<proteinExistence type="predicted"/>
<feature type="region of interest" description="Disordered" evidence="1">
    <location>
        <begin position="1"/>
        <end position="36"/>
    </location>
</feature>
<feature type="compositionally biased region" description="Polar residues" evidence="1">
    <location>
        <begin position="20"/>
        <end position="30"/>
    </location>
</feature>
<keyword evidence="3" id="KW-1185">Reference proteome</keyword>
<evidence type="ECO:0000313" key="2">
    <source>
        <dbReference type="EMBL" id="BAD58838.1"/>
    </source>
</evidence>
<feature type="compositionally biased region" description="Polar residues" evidence="1">
    <location>
        <begin position="1"/>
        <end position="12"/>
    </location>
</feature>
<name>Q5YSK3_NOCFA</name>
<dbReference type="STRING" id="247156.NFA_39900"/>
<organism evidence="2 3">
    <name type="scientific">Nocardia farcinica (strain IFM 10152)</name>
    <dbReference type="NCBI Taxonomy" id="247156"/>
    <lineage>
        <taxon>Bacteria</taxon>
        <taxon>Bacillati</taxon>
        <taxon>Actinomycetota</taxon>
        <taxon>Actinomycetes</taxon>
        <taxon>Mycobacteriales</taxon>
        <taxon>Nocardiaceae</taxon>
        <taxon>Nocardia</taxon>
    </lineage>
</organism>
<protein>
    <submittedName>
        <fullName evidence="2">Uncharacterized protein</fullName>
    </submittedName>
</protein>
<dbReference type="KEGG" id="nfa:NFA_39900"/>
<reference evidence="2 3" key="1">
    <citation type="journal article" date="2004" name="Proc. Natl. Acad. Sci. U.S.A.">
        <title>The complete genomic sequence of Nocardia farcinica IFM 10152.</title>
        <authorList>
            <person name="Ishikawa J."/>
            <person name="Yamashita A."/>
            <person name="Mikami Y."/>
            <person name="Hoshino Y."/>
            <person name="Kurita H."/>
            <person name="Hotta K."/>
            <person name="Shiba T."/>
            <person name="Hattori M."/>
        </authorList>
    </citation>
    <scope>NUCLEOTIDE SEQUENCE [LARGE SCALE GENOMIC DNA]</scope>
    <source>
        <strain evidence="2 3">IFM 10152</strain>
    </source>
</reference>
<dbReference type="EMBL" id="AP006618">
    <property type="protein sequence ID" value="BAD58838.1"/>
    <property type="molecule type" value="Genomic_DNA"/>
</dbReference>
<gene>
    <name evidence="2" type="ordered locus">NFA_39900</name>
</gene>
<dbReference type="AlphaFoldDB" id="Q5YSK3"/>
<evidence type="ECO:0000313" key="3">
    <source>
        <dbReference type="Proteomes" id="UP000006820"/>
    </source>
</evidence>
<evidence type="ECO:0000256" key="1">
    <source>
        <dbReference type="SAM" id="MobiDB-lite"/>
    </source>
</evidence>